<comment type="similarity">
    <text evidence="1 2">Belongs to the LOG family.</text>
</comment>
<keyword evidence="2" id="KW-0378">Hydrolase</keyword>
<name>A0A841U4W3_9BACL</name>
<dbReference type="PANTHER" id="PTHR31223:SF70">
    <property type="entry name" value="LOG FAMILY PROTEIN YJL055W"/>
    <property type="match status" value="1"/>
</dbReference>
<dbReference type="NCBIfam" id="TIGR00730">
    <property type="entry name" value="Rossman fold protein, TIGR00730 family"/>
    <property type="match status" value="1"/>
</dbReference>
<evidence type="ECO:0000313" key="4">
    <source>
        <dbReference type="Proteomes" id="UP000553776"/>
    </source>
</evidence>
<dbReference type="InterPro" id="IPR005269">
    <property type="entry name" value="LOG"/>
</dbReference>
<dbReference type="GO" id="GO:0009691">
    <property type="term" value="P:cytokinin biosynthetic process"/>
    <property type="evidence" value="ECO:0007669"/>
    <property type="project" value="UniProtKB-UniRule"/>
</dbReference>
<evidence type="ECO:0000256" key="1">
    <source>
        <dbReference type="ARBA" id="ARBA00006763"/>
    </source>
</evidence>
<comment type="caution">
    <text evidence="3">The sequence shown here is derived from an EMBL/GenBank/DDBJ whole genome shotgun (WGS) entry which is preliminary data.</text>
</comment>
<dbReference type="GO" id="GO:0005829">
    <property type="term" value="C:cytosol"/>
    <property type="evidence" value="ECO:0007669"/>
    <property type="project" value="TreeGrafter"/>
</dbReference>
<dbReference type="RefSeq" id="WP_185137026.1">
    <property type="nucleotide sequence ID" value="NZ_BORM01000042.1"/>
</dbReference>
<dbReference type="EMBL" id="JACJVR010000064">
    <property type="protein sequence ID" value="MBB6693044.1"/>
    <property type="molecule type" value="Genomic_DNA"/>
</dbReference>
<evidence type="ECO:0000256" key="2">
    <source>
        <dbReference type="RuleBase" id="RU363015"/>
    </source>
</evidence>
<proteinExistence type="inferred from homology"/>
<dbReference type="SUPFAM" id="SSF102405">
    <property type="entry name" value="MCP/YpsA-like"/>
    <property type="match status" value="1"/>
</dbReference>
<dbReference type="EC" id="3.2.2.n1" evidence="2"/>
<sequence>MRSIAVFCGSSEGASSVYKESAQALGRELASRGIALVYGGACVGIMGAVADAVLEAGGQAIGVLPGFLRSREISHKGLTELIIVETMHERKAKMAELADGFVALPGGPGTLEEFFEIFTWSQLGLHRKPCGLLNANRYYDSLVEMFRHMAKERFMSEAYLESLLVRDEPAALLDRFATYEAPGIKTY</sequence>
<keyword evidence="4" id="KW-1185">Reference proteome</keyword>
<dbReference type="Pfam" id="PF03641">
    <property type="entry name" value="Lysine_decarbox"/>
    <property type="match status" value="1"/>
</dbReference>
<organism evidence="3 4">
    <name type="scientific">Cohnella xylanilytica</name>
    <dbReference type="NCBI Taxonomy" id="557555"/>
    <lineage>
        <taxon>Bacteria</taxon>
        <taxon>Bacillati</taxon>
        <taxon>Bacillota</taxon>
        <taxon>Bacilli</taxon>
        <taxon>Bacillales</taxon>
        <taxon>Paenibacillaceae</taxon>
        <taxon>Cohnella</taxon>
    </lineage>
</organism>
<gene>
    <name evidence="3" type="ORF">H7B90_16695</name>
</gene>
<reference evidence="3 4" key="1">
    <citation type="submission" date="2020-08" db="EMBL/GenBank/DDBJ databases">
        <title>Cohnella phylogeny.</title>
        <authorList>
            <person name="Dunlap C."/>
        </authorList>
    </citation>
    <scope>NUCLEOTIDE SEQUENCE [LARGE SCALE GENOMIC DNA]</scope>
    <source>
        <strain evidence="3 4">DSM 25239</strain>
    </source>
</reference>
<dbReference type="Proteomes" id="UP000553776">
    <property type="component" value="Unassembled WGS sequence"/>
</dbReference>
<evidence type="ECO:0000313" key="3">
    <source>
        <dbReference type="EMBL" id="MBB6693044.1"/>
    </source>
</evidence>
<protein>
    <recommendedName>
        <fullName evidence="2">Cytokinin riboside 5'-monophosphate phosphoribohydrolase</fullName>
        <ecNumber evidence="2">3.2.2.n1</ecNumber>
    </recommendedName>
</protein>
<keyword evidence="2" id="KW-0203">Cytokinin biosynthesis</keyword>
<accession>A0A841U4W3</accession>
<dbReference type="AlphaFoldDB" id="A0A841U4W3"/>
<dbReference type="Gene3D" id="3.40.50.450">
    <property type="match status" value="1"/>
</dbReference>
<dbReference type="InterPro" id="IPR031100">
    <property type="entry name" value="LOG_fam"/>
</dbReference>
<dbReference type="PANTHER" id="PTHR31223">
    <property type="entry name" value="LOG FAMILY PROTEIN YJL055W"/>
    <property type="match status" value="1"/>
</dbReference>
<dbReference type="GO" id="GO:0016799">
    <property type="term" value="F:hydrolase activity, hydrolyzing N-glycosyl compounds"/>
    <property type="evidence" value="ECO:0007669"/>
    <property type="project" value="TreeGrafter"/>
</dbReference>